<feature type="transmembrane region" description="Helical" evidence="13">
    <location>
        <begin position="272"/>
        <end position="294"/>
    </location>
</feature>
<evidence type="ECO:0000313" key="14">
    <source>
        <dbReference type="EMBL" id="EAR51306.1"/>
    </source>
</evidence>
<feature type="transmembrane region" description="Helical" evidence="13">
    <location>
        <begin position="56"/>
        <end position="74"/>
    </location>
</feature>
<keyword evidence="15" id="KW-1185">Reference proteome</keyword>
<protein>
    <recommendedName>
        <fullName evidence="13">Nickel/cobalt efflux system</fullName>
    </recommendedName>
</protein>
<dbReference type="PANTHER" id="PTHR40659:SF1">
    <property type="entry name" value="NICKEL_COBALT EFFLUX SYSTEM RCNA"/>
    <property type="match status" value="1"/>
</dbReference>
<feature type="transmembrane region" description="Helical" evidence="13">
    <location>
        <begin position="94"/>
        <end position="125"/>
    </location>
</feature>
<organism evidence="14 15">
    <name type="scientific">Oceanicola granulosus (strain ATCC BAA-861 / DSM 15982 / KCTC 12143 / HTCC2516)</name>
    <dbReference type="NCBI Taxonomy" id="314256"/>
    <lineage>
        <taxon>Bacteria</taxon>
        <taxon>Pseudomonadati</taxon>
        <taxon>Pseudomonadota</taxon>
        <taxon>Alphaproteobacteria</taxon>
        <taxon>Rhodobacterales</taxon>
        <taxon>Roseobacteraceae</taxon>
        <taxon>Oceanicola</taxon>
    </lineage>
</organism>
<dbReference type="PANTHER" id="PTHR40659">
    <property type="entry name" value="NICKEL/COBALT EFFLUX SYSTEM RCNA"/>
    <property type="match status" value="1"/>
</dbReference>
<name>Q2CF21_OCEGH</name>
<evidence type="ECO:0000256" key="5">
    <source>
        <dbReference type="ARBA" id="ARBA00022475"/>
    </source>
</evidence>
<gene>
    <name evidence="14" type="ORF">OG2516_17795</name>
</gene>
<keyword evidence="3" id="KW-0171">Cobalt transport</keyword>
<feature type="transmembrane region" description="Helical" evidence="13">
    <location>
        <begin position="227"/>
        <end position="251"/>
    </location>
</feature>
<keyword evidence="11 13" id="KW-0472">Membrane</keyword>
<keyword evidence="12" id="KW-0170">Cobalt</keyword>
<dbReference type="InterPro" id="IPR051224">
    <property type="entry name" value="NiCoT_RcnA"/>
</dbReference>
<evidence type="ECO:0000256" key="1">
    <source>
        <dbReference type="ARBA" id="ARBA00002510"/>
    </source>
</evidence>
<evidence type="ECO:0000256" key="4">
    <source>
        <dbReference type="ARBA" id="ARBA00022448"/>
    </source>
</evidence>
<dbReference type="eggNOG" id="COG2215">
    <property type="taxonomic scope" value="Bacteria"/>
</dbReference>
<keyword evidence="9" id="KW-0406">Ion transport</keyword>
<dbReference type="GO" id="GO:0015099">
    <property type="term" value="F:nickel cation transmembrane transporter activity"/>
    <property type="evidence" value="ECO:0007669"/>
    <property type="project" value="UniProtKB-UniRule"/>
</dbReference>
<dbReference type="GO" id="GO:0006824">
    <property type="term" value="P:cobalt ion transport"/>
    <property type="evidence" value="ECO:0007669"/>
    <property type="project" value="UniProtKB-KW"/>
</dbReference>
<keyword evidence="6" id="KW-0533">Nickel</keyword>
<feature type="transmembrane region" description="Helical" evidence="13">
    <location>
        <begin position="200"/>
        <end position="221"/>
    </location>
</feature>
<keyword evidence="7 13" id="KW-0812">Transmembrane</keyword>
<dbReference type="GO" id="GO:0046583">
    <property type="term" value="F:monoatomic cation efflux transmembrane transporter activity"/>
    <property type="evidence" value="ECO:0007669"/>
    <property type="project" value="TreeGrafter"/>
</dbReference>
<keyword evidence="5" id="KW-1003">Cell membrane</keyword>
<dbReference type="RefSeq" id="WP_007256836.1">
    <property type="nucleotide sequence ID" value="NZ_CH724109.1"/>
</dbReference>
<evidence type="ECO:0000256" key="8">
    <source>
        <dbReference type="ARBA" id="ARBA00022989"/>
    </source>
</evidence>
<dbReference type="Proteomes" id="UP000003635">
    <property type="component" value="Unassembled WGS sequence"/>
</dbReference>
<evidence type="ECO:0000256" key="2">
    <source>
        <dbReference type="ARBA" id="ARBA00004651"/>
    </source>
</evidence>
<comment type="function">
    <text evidence="1">Efflux system for nickel and cobalt.</text>
</comment>
<comment type="similarity">
    <text evidence="13">Belongs to the NiCoT transporter (TC 2.A.52) family.</text>
</comment>
<comment type="subcellular location">
    <subcellularLocation>
        <location evidence="2 13">Cell membrane</location>
        <topology evidence="2 13">Multi-pass membrane protein</topology>
    </subcellularLocation>
</comment>
<evidence type="ECO:0000256" key="7">
    <source>
        <dbReference type="ARBA" id="ARBA00022692"/>
    </source>
</evidence>
<evidence type="ECO:0000313" key="15">
    <source>
        <dbReference type="Proteomes" id="UP000003635"/>
    </source>
</evidence>
<dbReference type="GO" id="GO:0032025">
    <property type="term" value="P:response to cobalt ion"/>
    <property type="evidence" value="ECO:0007669"/>
    <property type="project" value="TreeGrafter"/>
</dbReference>
<evidence type="ECO:0000256" key="3">
    <source>
        <dbReference type="ARBA" id="ARBA00022426"/>
    </source>
</evidence>
<dbReference type="STRING" id="314256.OG2516_17795"/>
<dbReference type="OrthoDB" id="9812956at2"/>
<proteinExistence type="inferred from homology"/>
<dbReference type="EMBL" id="AAOT01000014">
    <property type="protein sequence ID" value="EAR51306.1"/>
    <property type="molecule type" value="Genomic_DNA"/>
</dbReference>
<sequence>MRRLFLIVPVLLVAAGVWAVASGQDQELARWAAGWQREFQNALAGGLRALRAGEPGAVAALLGLCFAYGFFHALGPGHGKFLIGGYGVSHDVPLLRLSTISLLSSLGQAVTAVLLVLTGLFLLGWTRTRLTDTAETIMLPLSAAAIGLIGVWLALRGARRLWRLRPSAHTGHDHACHAGCTHRHGPSVEEVRHAGGLRDALALIGGIAIRPCSGAILLLVLTWHMGILAAGIAGTFAMATGTAALTILVAASSVFVRRSTLLSLAETRHAAYVLPAIEVLAGAAILLLSVQMAGLAA</sequence>
<evidence type="ECO:0000256" key="6">
    <source>
        <dbReference type="ARBA" id="ARBA00022596"/>
    </source>
</evidence>
<dbReference type="Pfam" id="PF03824">
    <property type="entry name" value="NicO"/>
    <property type="match status" value="1"/>
</dbReference>
<keyword evidence="10" id="KW-0921">Nickel transport</keyword>
<evidence type="ECO:0000256" key="13">
    <source>
        <dbReference type="RuleBase" id="RU362101"/>
    </source>
</evidence>
<evidence type="ECO:0000256" key="11">
    <source>
        <dbReference type="ARBA" id="ARBA00023136"/>
    </source>
</evidence>
<evidence type="ECO:0000256" key="9">
    <source>
        <dbReference type="ARBA" id="ARBA00023065"/>
    </source>
</evidence>
<evidence type="ECO:0000256" key="12">
    <source>
        <dbReference type="ARBA" id="ARBA00023285"/>
    </source>
</evidence>
<dbReference type="HOGENOM" id="CLU_058605_0_2_5"/>
<evidence type="ECO:0000256" key="10">
    <source>
        <dbReference type="ARBA" id="ARBA00023112"/>
    </source>
</evidence>
<keyword evidence="4 13" id="KW-0813">Transport</keyword>
<accession>Q2CF21</accession>
<dbReference type="GO" id="GO:0005886">
    <property type="term" value="C:plasma membrane"/>
    <property type="evidence" value="ECO:0007669"/>
    <property type="project" value="UniProtKB-SubCell"/>
</dbReference>
<reference evidence="14 15" key="1">
    <citation type="journal article" date="2010" name="J. Bacteriol.">
        <title>Genome sequences of Oceanicola granulosus HTCC2516(T) and Oceanicola batsensis HTCC2597(TDelta).</title>
        <authorList>
            <person name="Thrash J.C."/>
            <person name="Cho J.C."/>
            <person name="Vergin K.L."/>
            <person name="Giovannoni S.J."/>
        </authorList>
    </citation>
    <scope>NUCLEOTIDE SEQUENCE [LARGE SCALE GENOMIC DNA]</scope>
    <source>
        <strain evidence="15">ATCC BAA-861 / DSM 15982 / KCTC 12143 / HTCC2516</strain>
    </source>
</reference>
<comment type="caution">
    <text evidence="14">The sequence shown here is derived from an EMBL/GenBank/DDBJ whole genome shotgun (WGS) entry which is preliminary data.</text>
</comment>
<feature type="transmembrane region" description="Helical" evidence="13">
    <location>
        <begin position="137"/>
        <end position="155"/>
    </location>
</feature>
<dbReference type="AlphaFoldDB" id="Q2CF21"/>
<keyword evidence="8 13" id="KW-1133">Transmembrane helix</keyword>
<dbReference type="GO" id="GO:0010045">
    <property type="term" value="P:response to nickel cation"/>
    <property type="evidence" value="ECO:0007669"/>
    <property type="project" value="TreeGrafter"/>
</dbReference>
<dbReference type="InterPro" id="IPR011541">
    <property type="entry name" value="Ni/Co_transpt_high_affinity"/>
</dbReference>